<comment type="caution">
    <text evidence="1">The sequence shown here is derived from an EMBL/GenBank/DDBJ whole genome shotgun (WGS) entry which is preliminary data.</text>
</comment>
<protein>
    <submittedName>
        <fullName evidence="1">Uncharacterized protein</fullName>
    </submittedName>
</protein>
<name>A0AAD9JWN5_9ANNE</name>
<dbReference type="EMBL" id="JAODUP010000127">
    <property type="protein sequence ID" value="KAK2160743.1"/>
    <property type="molecule type" value="Genomic_DNA"/>
</dbReference>
<gene>
    <name evidence="1" type="ORF">LSH36_127g06057</name>
</gene>
<dbReference type="InterPro" id="IPR015943">
    <property type="entry name" value="WD40/YVTN_repeat-like_dom_sf"/>
</dbReference>
<keyword evidence="2" id="KW-1185">Reference proteome</keyword>
<organism evidence="1 2">
    <name type="scientific">Paralvinella palmiformis</name>
    <dbReference type="NCBI Taxonomy" id="53620"/>
    <lineage>
        <taxon>Eukaryota</taxon>
        <taxon>Metazoa</taxon>
        <taxon>Spiralia</taxon>
        <taxon>Lophotrochozoa</taxon>
        <taxon>Annelida</taxon>
        <taxon>Polychaeta</taxon>
        <taxon>Sedentaria</taxon>
        <taxon>Canalipalpata</taxon>
        <taxon>Terebellida</taxon>
        <taxon>Terebelliformia</taxon>
        <taxon>Alvinellidae</taxon>
        <taxon>Paralvinella</taxon>
    </lineage>
</organism>
<accession>A0AAD9JWN5</accession>
<dbReference type="AlphaFoldDB" id="A0AAD9JWN5"/>
<sequence>MIFSGRSRLSQDANILTDGDKKEVFSYHSSIKLQHNEPILSLCCDVSEVLRPQEVIACCTPFRLLIWVRKGTGWRVAKVWTLEQLEAECILSCHISTCHKWIFIWSTVQCSTRLTAASVEYDRKLLKILWTTKYLFTNSQKHYSLMLSTSELIIGSVTPSDQTQLMKVTLSESNGTVIVDGDTKCNELDFAQDELISVIPIEGLHEALLGTTSSLLYIW</sequence>
<evidence type="ECO:0000313" key="2">
    <source>
        <dbReference type="Proteomes" id="UP001208570"/>
    </source>
</evidence>
<reference evidence="1" key="1">
    <citation type="journal article" date="2023" name="Mol. Biol. Evol.">
        <title>Third-Generation Sequencing Reveals the Adaptive Role of the Epigenome in Three Deep-Sea Polychaetes.</title>
        <authorList>
            <person name="Perez M."/>
            <person name="Aroh O."/>
            <person name="Sun Y."/>
            <person name="Lan Y."/>
            <person name="Juniper S.K."/>
            <person name="Young C.R."/>
            <person name="Angers B."/>
            <person name="Qian P.Y."/>
        </authorList>
    </citation>
    <scope>NUCLEOTIDE SEQUENCE</scope>
    <source>
        <strain evidence="1">P08H-3</strain>
    </source>
</reference>
<dbReference type="Proteomes" id="UP001208570">
    <property type="component" value="Unassembled WGS sequence"/>
</dbReference>
<evidence type="ECO:0000313" key="1">
    <source>
        <dbReference type="EMBL" id="KAK2160743.1"/>
    </source>
</evidence>
<dbReference type="Gene3D" id="2.130.10.10">
    <property type="entry name" value="YVTN repeat-like/Quinoprotein amine dehydrogenase"/>
    <property type="match status" value="1"/>
</dbReference>
<proteinExistence type="predicted"/>